<dbReference type="FunCoup" id="A0A317XNQ1">
    <property type="interactions" value="115"/>
</dbReference>
<comment type="similarity">
    <text evidence="1">Belongs to the actin family.</text>
</comment>
<dbReference type="OrthoDB" id="6220758at2759"/>
<name>A0A317XNQ1_9BASI</name>
<keyword evidence="4" id="KW-1185">Reference proteome</keyword>
<reference evidence="3 4" key="1">
    <citation type="journal article" date="2018" name="Mol. Biol. Evol.">
        <title>Broad Genomic Sampling Reveals a Smut Pathogenic Ancestry of the Fungal Clade Ustilaginomycotina.</title>
        <authorList>
            <person name="Kijpornyongpan T."/>
            <person name="Mondo S.J."/>
            <person name="Barry K."/>
            <person name="Sandor L."/>
            <person name="Lee J."/>
            <person name="Lipzen A."/>
            <person name="Pangilinan J."/>
            <person name="LaButti K."/>
            <person name="Hainaut M."/>
            <person name="Henrissat B."/>
            <person name="Grigoriev I.V."/>
            <person name="Spatafora J.W."/>
            <person name="Aime M.C."/>
        </authorList>
    </citation>
    <scope>NUCLEOTIDE SEQUENCE [LARGE SCALE GENOMIC DNA]</scope>
    <source>
        <strain evidence="3 4">MCA 3645</strain>
    </source>
</reference>
<dbReference type="InterPro" id="IPR043129">
    <property type="entry name" value="ATPase_NBD"/>
</dbReference>
<dbReference type="Gene3D" id="3.90.640.10">
    <property type="entry name" value="Actin, Chain A, domain 4"/>
    <property type="match status" value="1"/>
</dbReference>
<accession>A0A317XNQ1</accession>
<dbReference type="EMBL" id="KZ819194">
    <property type="protein sequence ID" value="PWY99711.1"/>
    <property type="molecule type" value="Genomic_DNA"/>
</dbReference>
<evidence type="ECO:0000256" key="1">
    <source>
        <dbReference type="RuleBase" id="RU000487"/>
    </source>
</evidence>
<evidence type="ECO:0000313" key="4">
    <source>
        <dbReference type="Proteomes" id="UP000246740"/>
    </source>
</evidence>
<dbReference type="InParanoid" id="A0A317XNQ1"/>
<dbReference type="InterPro" id="IPR004000">
    <property type="entry name" value="Actin"/>
</dbReference>
<feature type="compositionally biased region" description="Acidic residues" evidence="2">
    <location>
        <begin position="445"/>
        <end position="459"/>
    </location>
</feature>
<feature type="region of interest" description="Disordered" evidence="2">
    <location>
        <begin position="423"/>
        <end position="460"/>
    </location>
</feature>
<protein>
    <submittedName>
        <fullName evidence="3">Actin-like ATPase domain-containing protein</fullName>
    </submittedName>
</protein>
<feature type="compositionally biased region" description="Low complexity" evidence="2">
    <location>
        <begin position="198"/>
        <end position="214"/>
    </location>
</feature>
<feature type="compositionally biased region" description="Basic and acidic residues" evidence="2">
    <location>
        <begin position="433"/>
        <end position="444"/>
    </location>
</feature>
<dbReference type="Pfam" id="PF00022">
    <property type="entry name" value="Actin"/>
    <property type="match status" value="1"/>
</dbReference>
<feature type="region of interest" description="Disordered" evidence="2">
    <location>
        <begin position="367"/>
        <end position="406"/>
    </location>
</feature>
<sequence length="617" mass="66879">MVSAAAAAAAATASEDPLAGVTEIVVIDNGAHTIRIASVAYPNPSTNLPSAIRTSTHPNFIARTRSSSSSARRQYIGSSIRDELNDYAGLYLRQAAQRGIVVDWATQKLIWDHALCQHFQVRSAPRCLESKAVAITESYFGFPEAQAATDLLLFEEYGANAIWRTDSASLAAWSDIFDPTAASKGQTQAESRARLSRGGASNGTEGSSSSASSKKAARGPPLPLHRRPEAIMILDVGYSYCHAVPVIGGELQYHAIRRLDLGGKVLTNLLKEALSFRQLDMMDEFWLVDRIRERTCFVAASVGSRLSAHPPRTTIDRLRAGLLSSNRSADQWTLEELLILAKFGKRKSRIKTKQQKQPGSELMVEWKLPDYSSTSPGASEAEKERARYGHIVRGPNPGSKAQWLRRQAKQTSYDAAFVADLPGQNAHSSSADTAEHDPDDRQNGEEVEPAEDAGDEDESQSLLLENERFSVSETLFNPSAVGLEQNGLSQLVAESILALKSGASKADHAAETTTTRLELAASMIWSNILLIGGLSAMPGLKSRLINDLTPLKPVDVPLVIHQELDPAMSATRAGSILASAPPGSTEHAWLASKLLTRAQYEDPQHSVDVANRRFGRP</sequence>
<organism evidence="3 4">
    <name type="scientific">Testicularia cyperi</name>
    <dbReference type="NCBI Taxonomy" id="1882483"/>
    <lineage>
        <taxon>Eukaryota</taxon>
        <taxon>Fungi</taxon>
        <taxon>Dikarya</taxon>
        <taxon>Basidiomycota</taxon>
        <taxon>Ustilaginomycotina</taxon>
        <taxon>Ustilaginomycetes</taxon>
        <taxon>Ustilaginales</taxon>
        <taxon>Anthracoideaceae</taxon>
        <taxon>Testicularia</taxon>
    </lineage>
</organism>
<proteinExistence type="inferred from homology"/>
<gene>
    <name evidence="3" type="ORF">BCV70DRAFT_190661</name>
</gene>
<dbReference type="PANTHER" id="PTHR11937">
    <property type="entry name" value="ACTIN"/>
    <property type="match status" value="1"/>
</dbReference>
<dbReference type="Gene3D" id="3.30.420.40">
    <property type="match status" value="2"/>
</dbReference>
<evidence type="ECO:0000256" key="2">
    <source>
        <dbReference type="SAM" id="MobiDB-lite"/>
    </source>
</evidence>
<feature type="region of interest" description="Disordered" evidence="2">
    <location>
        <begin position="183"/>
        <end position="223"/>
    </location>
</feature>
<evidence type="ECO:0000313" key="3">
    <source>
        <dbReference type="EMBL" id="PWY99711.1"/>
    </source>
</evidence>
<dbReference type="Proteomes" id="UP000246740">
    <property type="component" value="Unassembled WGS sequence"/>
</dbReference>
<dbReference type="SMART" id="SM00268">
    <property type="entry name" value="ACTIN"/>
    <property type="match status" value="1"/>
</dbReference>
<dbReference type="AlphaFoldDB" id="A0A317XNQ1"/>
<dbReference type="STRING" id="1882483.A0A317XNQ1"/>
<dbReference type="SUPFAM" id="SSF53067">
    <property type="entry name" value="Actin-like ATPase domain"/>
    <property type="match status" value="2"/>
</dbReference>